<gene>
    <name evidence="1" type="ORF">DEA37_0009697</name>
</gene>
<dbReference type="AlphaFoldDB" id="A0A5J4N8G4"/>
<evidence type="ECO:0000313" key="2">
    <source>
        <dbReference type="Proteomes" id="UP000324629"/>
    </source>
</evidence>
<sequence length="231" mass="27548">MTGDSKLLGYPFVVSNNPMSFTNDYSPIMIRVPGLETITTIKPIRCVSSHFKPRSVYSVYPPPVEYKPCPPPRIDPYNFSRTKPKTCVLETSDASSYIHNRANWMMQKEYQRYHNNWRCYYYGNPTEREQYGSYLRHGLKQQMSDNVAKKTDEVKRKVKESAEIEQLCRKFDEKYALDSNKRREFLVRFRDANKQMIEERAQTRRLDRQRTIATEREQLRYNPINWSCTLK</sequence>
<organism evidence="1 2">
    <name type="scientific">Paragonimus westermani</name>
    <dbReference type="NCBI Taxonomy" id="34504"/>
    <lineage>
        <taxon>Eukaryota</taxon>
        <taxon>Metazoa</taxon>
        <taxon>Spiralia</taxon>
        <taxon>Lophotrochozoa</taxon>
        <taxon>Platyhelminthes</taxon>
        <taxon>Trematoda</taxon>
        <taxon>Digenea</taxon>
        <taxon>Plagiorchiida</taxon>
        <taxon>Troglotremata</taxon>
        <taxon>Troglotrematidae</taxon>
        <taxon>Paragonimus</taxon>
    </lineage>
</organism>
<keyword evidence="2" id="KW-1185">Reference proteome</keyword>
<protein>
    <submittedName>
        <fullName evidence="1">Uncharacterized protein</fullName>
    </submittedName>
</protein>
<dbReference type="Proteomes" id="UP000324629">
    <property type="component" value="Unassembled WGS sequence"/>
</dbReference>
<dbReference type="EMBL" id="QNGE01005892">
    <property type="protein sequence ID" value="KAA3671747.1"/>
    <property type="molecule type" value="Genomic_DNA"/>
</dbReference>
<proteinExistence type="predicted"/>
<comment type="caution">
    <text evidence="1">The sequence shown here is derived from an EMBL/GenBank/DDBJ whole genome shotgun (WGS) entry which is preliminary data.</text>
</comment>
<name>A0A5J4N8G4_9TREM</name>
<accession>A0A5J4N8G4</accession>
<reference evidence="1 2" key="1">
    <citation type="journal article" date="2019" name="Gigascience">
        <title>Whole-genome sequence of the oriental lung fluke Paragonimus westermani.</title>
        <authorList>
            <person name="Oey H."/>
            <person name="Zakrzewski M."/>
            <person name="Narain K."/>
            <person name="Devi K.R."/>
            <person name="Agatsuma T."/>
            <person name="Nawaratna S."/>
            <person name="Gobert G.N."/>
            <person name="Jones M.K."/>
            <person name="Ragan M.A."/>
            <person name="McManus D.P."/>
            <person name="Krause L."/>
        </authorList>
    </citation>
    <scope>NUCLEOTIDE SEQUENCE [LARGE SCALE GENOMIC DNA]</scope>
    <source>
        <strain evidence="1 2">IND2009</strain>
    </source>
</reference>
<evidence type="ECO:0000313" key="1">
    <source>
        <dbReference type="EMBL" id="KAA3671747.1"/>
    </source>
</evidence>